<dbReference type="EMBL" id="NSGP01000021">
    <property type="protein sequence ID" value="PAT09077.1"/>
    <property type="molecule type" value="Genomic_DNA"/>
</dbReference>
<dbReference type="Proteomes" id="UP000218041">
    <property type="component" value="Unassembled WGS sequence"/>
</dbReference>
<dbReference type="PANTHER" id="PTHR45947:SF3">
    <property type="entry name" value="SULFOQUINOVOSYL TRANSFERASE SQD2"/>
    <property type="match status" value="1"/>
</dbReference>
<dbReference type="GO" id="GO:1901137">
    <property type="term" value="P:carbohydrate derivative biosynthetic process"/>
    <property type="evidence" value="ECO:0007669"/>
    <property type="project" value="UniProtKB-ARBA"/>
</dbReference>
<dbReference type="Gene3D" id="3.40.50.2000">
    <property type="entry name" value="Glycogen Phosphorylase B"/>
    <property type="match status" value="2"/>
</dbReference>
<dbReference type="PANTHER" id="PTHR45947">
    <property type="entry name" value="SULFOQUINOVOSYL TRANSFERASE SQD2"/>
    <property type="match status" value="1"/>
</dbReference>
<evidence type="ECO:0000256" key="1">
    <source>
        <dbReference type="ARBA" id="ARBA00022676"/>
    </source>
</evidence>
<reference evidence="4 5" key="1">
    <citation type="submission" date="2017-08" db="EMBL/GenBank/DDBJ databases">
        <title>Whole genome sequences of 6 clinical strains closest to Corynebacterium imitans.</title>
        <authorList>
            <person name="Bernier A.-M."/>
            <person name="Burdz T."/>
            <person name="Bernard K."/>
        </authorList>
    </citation>
    <scope>NUCLEOTIDE SEQUENCE [LARGE SCALE GENOMIC DNA]</scope>
    <source>
        <strain evidence="4 5">NML92-0415</strain>
    </source>
</reference>
<evidence type="ECO:0000259" key="3">
    <source>
        <dbReference type="Pfam" id="PF13579"/>
    </source>
</evidence>
<comment type="caution">
    <text evidence="4">The sequence shown here is derived from an EMBL/GenBank/DDBJ whole genome shotgun (WGS) entry which is preliminary data.</text>
</comment>
<organism evidence="4 5">
    <name type="scientific">Corynebacterium hadale</name>
    <dbReference type="NCBI Taxonomy" id="2026255"/>
    <lineage>
        <taxon>Bacteria</taxon>
        <taxon>Bacillati</taxon>
        <taxon>Actinomycetota</taxon>
        <taxon>Actinomycetes</taxon>
        <taxon>Mycobacteriales</taxon>
        <taxon>Corynebacteriaceae</taxon>
        <taxon>Corynebacterium</taxon>
    </lineage>
</organism>
<gene>
    <name evidence="4" type="ORF">CKJ80_11190</name>
</gene>
<dbReference type="AlphaFoldDB" id="A0AB36RK39"/>
<keyword evidence="2 4" id="KW-0808">Transferase</keyword>
<dbReference type="InterPro" id="IPR050194">
    <property type="entry name" value="Glycosyltransferase_grp1"/>
</dbReference>
<name>A0AB36RK39_9CORY</name>
<dbReference type="Pfam" id="PF13579">
    <property type="entry name" value="Glyco_trans_4_4"/>
    <property type="match status" value="1"/>
</dbReference>
<dbReference type="GO" id="GO:1903509">
    <property type="term" value="P:liposaccharide metabolic process"/>
    <property type="evidence" value="ECO:0007669"/>
    <property type="project" value="UniProtKB-ARBA"/>
</dbReference>
<dbReference type="GO" id="GO:0016757">
    <property type="term" value="F:glycosyltransferase activity"/>
    <property type="evidence" value="ECO:0007669"/>
    <property type="project" value="UniProtKB-KW"/>
</dbReference>
<accession>A0AB36RK39</accession>
<dbReference type="Pfam" id="PF13692">
    <property type="entry name" value="Glyco_trans_1_4"/>
    <property type="match status" value="1"/>
</dbReference>
<proteinExistence type="predicted"/>
<evidence type="ECO:0000313" key="5">
    <source>
        <dbReference type="Proteomes" id="UP000218041"/>
    </source>
</evidence>
<protein>
    <submittedName>
        <fullName evidence="4">Glycosyl transferase</fullName>
    </submittedName>
</protein>
<feature type="domain" description="Glycosyltransferase subfamily 4-like N-terminal" evidence="3">
    <location>
        <begin position="141"/>
        <end position="319"/>
    </location>
</feature>
<keyword evidence="1" id="KW-0328">Glycosyltransferase</keyword>
<dbReference type="SUPFAM" id="SSF53756">
    <property type="entry name" value="UDP-Glycosyltransferase/glycogen phosphorylase"/>
    <property type="match status" value="1"/>
</dbReference>
<evidence type="ECO:0000313" key="4">
    <source>
        <dbReference type="EMBL" id="PAT09077.1"/>
    </source>
</evidence>
<evidence type="ECO:0000256" key="2">
    <source>
        <dbReference type="ARBA" id="ARBA00022679"/>
    </source>
</evidence>
<dbReference type="InterPro" id="IPR028098">
    <property type="entry name" value="Glyco_trans_4-like_N"/>
</dbReference>
<sequence>MRRNSQKDSFAAGRARGGALIAEVRSFSSFVTFLVKEAVTDPRGLVRKACSKLGLPNAESHFRSTPAELAEYRGDYSHALELAGEARVFFHRFRNVLVKKRVTDELWWFFQAVEASPHQVGTGHTRVLYIAGNSRPHTNSGYSKRTHSLVKAVHASGIPISVLTRLGYPSVVGIPFSKTVDQIDSVRYERNMGWIFPVTPKKEFELAKQGIVRVAKRENATILHTTTSFKNAVVVSAAAKELQIPWVYEVRGEIEKTWLTTTSSGGVTRSMDSDHFRLSRQKELEAATAASGVVVLSHLSAEDLVEAGVRRQKICVAPNAAEKSLLQGTMSQREARMRTGVNAEFLVGTVTSVVGYEGLETMIRALPLLPDHVSFLVVGDGTDKRRLEAIAAELNLESRVSFVGRKPQDEIVPWYRSLDAFVVPRIDSPVCRAVTPIKPLAAMALGIPVIASDLPALREVTGGCAKYVEPENPTALAEGIRAVTEGKYESTRARAWAEARTWDRVGNVLREFYQEIEKKGTR</sequence>